<evidence type="ECO:0000256" key="3">
    <source>
        <dbReference type="ARBA" id="ARBA00006501"/>
    </source>
</evidence>
<comment type="similarity">
    <text evidence="3 14">Belongs to the HemJ family.</text>
</comment>
<dbReference type="Proteomes" id="UP000064921">
    <property type="component" value="Chromosome"/>
</dbReference>
<comment type="catalytic activity">
    <reaction evidence="13 14">
        <text>protoporphyrinogen IX + 3 A = protoporphyrin IX + 3 AH2</text>
        <dbReference type="Rhea" id="RHEA:62000"/>
        <dbReference type="ChEBI" id="CHEBI:13193"/>
        <dbReference type="ChEBI" id="CHEBI:17499"/>
        <dbReference type="ChEBI" id="CHEBI:57306"/>
        <dbReference type="ChEBI" id="CHEBI:57307"/>
    </reaction>
</comment>
<keyword evidence="12 14" id="KW-0472">Membrane</keyword>
<keyword evidence="5 14" id="KW-1003">Cell membrane</keyword>
<keyword evidence="8 14" id="KW-0479">Metal-binding</keyword>
<evidence type="ECO:0000256" key="9">
    <source>
        <dbReference type="ARBA" id="ARBA00022989"/>
    </source>
</evidence>
<dbReference type="PANTHER" id="PTHR40255:SF1">
    <property type="entry name" value="PROTOPORPHYRINOGEN IX OXIDASE"/>
    <property type="match status" value="1"/>
</dbReference>
<evidence type="ECO:0000256" key="14">
    <source>
        <dbReference type="PIRNR" id="PIRNR004638"/>
    </source>
</evidence>
<evidence type="ECO:0000256" key="6">
    <source>
        <dbReference type="ARBA" id="ARBA00022617"/>
    </source>
</evidence>
<feature type="transmembrane region" description="Helical" evidence="15">
    <location>
        <begin position="48"/>
        <end position="72"/>
    </location>
</feature>
<feature type="transmembrane region" description="Helical" evidence="15">
    <location>
        <begin position="116"/>
        <end position="135"/>
    </location>
</feature>
<evidence type="ECO:0000256" key="11">
    <source>
        <dbReference type="ARBA" id="ARBA00023004"/>
    </source>
</evidence>
<dbReference type="EC" id="1.3.99.-" evidence="14"/>
<dbReference type="GO" id="GO:0005886">
    <property type="term" value="C:plasma membrane"/>
    <property type="evidence" value="ECO:0007669"/>
    <property type="project" value="UniProtKB-SubCell"/>
</dbReference>
<dbReference type="InterPro" id="IPR005265">
    <property type="entry name" value="HemJ-like"/>
</dbReference>
<evidence type="ECO:0000256" key="13">
    <source>
        <dbReference type="ARBA" id="ARBA00048390"/>
    </source>
</evidence>
<keyword evidence="9 15" id="KW-1133">Transmembrane helix</keyword>
<comment type="subcellular location">
    <subcellularLocation>
        <location evidence="1">Cell membrane</location>
        <topology evidence="1">Multi-pass membrane protein</topology>
    </subcellularLocation>
</comment>
<dbReference type="AlphaFoldDB" id="A0A0U3N3W6"/>
<evidence type="ECO:0000256" key="7">
    <source>
        <dbReference type="ARBA" id="ARBA00022692"/>
    </source>
</evidence>
<evidence type="ECO:0000256" key="10">
    <source>
        <dbReference type="ARBA" id="ARBA00023002"/>
    </source>
</evidence>
<keyword evidence="6 14" id="KW-0349">Heme</keyword>
<evidence type="ECO:0000313" key="16">
    <source>
        <dbReference type="EMBL" id="ALV27608.1"/>
    </source>
</evidence>
<feature type="transmembrane region" description="Helical" evidence="15">
    <location>
        <begin position="78"/>
        <end position="96"/>
    </location>
</feature>
<evidence type="ECO:0000256" key="8">
    <source>
        <dbReference type="ARBA" id="ARBA00022723"/>
    </source>
</evidence>
<evidence type="ECO:0000256" key="12">
    <source>
        <dbReference type="ARBA" id="ARBA00023136"/>
    </source>
</evidence>
<reference evidence="16 17" key="1">
    <citation type="submission" date="2015-10" db="EMBL/GenBank/DDBJ databases">
        <title>The world's first case of liver abscess caused by Pannonibacter phragmitetus.</title>
        <authorList>
            <person name="Ming D."/>
            <person name="Wang M."/>
            <person name="Zhou Y."/>
            <person name="Jiang T."/>
            <person name="Hu S."/>
        </authorList>
    </citation>
    <scope>NUCLEOTIDE SEQUENCE [LARGE SCALE GENOMIC DNA]</scope>
    <source>
        <strain evidence="16 17">31801</strain>
    </source>
</reference>
<dbReference type="PIRSF" id="PIRSF004638">
    <property type="entry name" value="UCP004638"/>
    <property type="match status" value="1"/>
</dbReference>
<proteinExistence type="inferred from homology"/>
<keyword evidence="11 14" id="KW-0408">Iron</keyword>
<evidence type="ECO:0000256" key="15">
    <source>
        <dbReference type="SAM" id="Phobius"/>
    </source>
</evidence>
<sequence length="159" mass="17192">MIAALKFLHIAGLASWSAALVALPLLMRAHGGAGNQRQYARFRLITHIGYIGFATPAALATIIAGTGLIFAARVFEPWLLLKLSFVAAMVLVHAWIGHLIQRSGEERRSHWRAAPLAALLMVLPLIAAIVALALVKPDLGWIFTSLIPDQFLSPRRGAS</sequence>
<evidence type="ECO:0000256" key="2">
    <source>
        <dbReference type="ARBA" id="ARBA00005073"/>
    </source>
</evidence>
<keyword evidence="17" id="KW-1185">Reference proteome</keyword>
<dbReference type="GO" id="GO:0046872">
    <property type="term" value="F:metal ion binding"/>
    <property type="evidence" value="ECO:0007669"/>
    <property type="project" value="UniProtKB-UniRule"/>
</dbReference>
<dbReference type="RefSeq" id="WP_058898969.1">
    <property type="nucleotide sequence ID" value="NZ_CP013068.1"/>
</dbReference>
<dbReference type="Pfam" id="PF03653">
    <property type="entry name" value="UPF0093"/>
    <property type="match status" value="1"/>
</dbReference>
<comment type="function">
    <text evidence="14">Catalyzes the oxidation of protoporphyrinogen IX to protoporphyrin IX.</text>
</comment>
<dbReference type="UniPathway" id="UPA00251">
    <property type="reaction ID" value="UER00324"/>
</dbReference>
<evidence type="ECO:0000256" key="4">
    <source>
        <dbReference type="ARBA" id="ARBA00017504"/>
    </source>
</evidence>
<evidence type="ECO:0000256" key="1">
    <source>
        <dbReference type="ARBA" id="ARBA00004651"/>
    </source>
</evidence>
<protein>
    <recommendedName>
        <fullName evidence="4 14">Protoporphyrinogen IX oxidase</fullName>
        <ecNumber evidence="14">1.3.99.-</ecNumber>
    </recommendedName>
</protein>
<dbReference type="EMBL" id="CP013068">
    <property type="protein sequence ID" value="ALV27608.1"/>
    <property type="molecule type" value="Genomic_DNA"/>
</dbReference>
<name>A0A0U3N3W6_9HYPH</name>
<feature type="transmembrane region" description="Helical" evidence="15">
    <location>
        <begin position="6"/>
        <end position="27"/>
    </location>
</feature>
<comment type="pathway">
    <text evidence="2 14">Porphyrin-containing compound metabolism; protoporphyrin-IX biosynthesis; protoporphyrin-IX from protoporphyrinogen-IX: step 1/1.</text>
</comment>
<keyword evidence="10" id="KW-0560">Oxidoreductase</keyword>
<dbReference type="GO" id="GO:0006782">
    <property type="term" value="P:protoporphyrinogen IX biosynthetic process"/>
    <property type="evidence" value="ECO:0007669"/>
    <property type="project" value="UniProtKB-UniRule"/>
</dbReference>
<gene>
    <name evidence="16" type="ORF">APZ00_11465</name>
</gene>
<keyword evidence="7 15" id="KW-0812">Transmembrane</keyword>
<dbReference type="PANTHER" id="PTHR40255">
    <property type="entry name" value="UPF0093 MEMBRANE PROTEIN SLR1790"/>
    <property type="match status" value="1"/>
</dbReference>
<organism evidence="16 17">
    <name type="scientific">Pannonibacter phragmitetus</name>
    <dbReference type="NCBI Taxonomy" id="121719"/>
    <lineage>
        <taxon>Bacteria</taxon>
        <taxon>Pseudomonadati</taxon>
        <taxon>Pseudomonadota</taxon>
        <taxon>Alphaproteobacteria</taxon>
        <taxon>Hyphomicrobiales</taxon>
        <taxon>Stappiaceae</taxon>
        <taxon>Pannonibacter</taxon>
    </lineage>
</organism>
<dbReference type="KEGG" id="pphr:APZ00_11465"/>
<evidence type="ECO:0000313" key="17">
    <source>
        <dbReference type="Proteomes" id="UP000064921"/>
    </source>
</evidence>
<dbReference type="GO" id="GO:0070818">
    <property type="term" value="F:protoporphyrinogen oxidase activity"/>
    <property type="evidence" value="ECO:0007669"/>
    <property type="project" value="UniProtKB-UniRule"/>
</dbReference>
<evidence type="ECO:0000256" key="5">
    <source>
        <dbReference type="ARBA" id="ARBA00022475"/>
    </source>
</evidence>
<accession>A0A0U3N3W6</accession>
<comment type="cofactor">
    <cofactor evidence="14">
        <name>heme b</name>
        <dbReference type="ChEBI" id="CHEBI:60344"/>
    </cofactor>
    <text evidence="14">Binds 1 heme b (iron(II)-protoporphyrin IX) group per subunit.</text>
</comment>
<dbReference type="STRING" id="121719.APZ00_11465"/>